<evidence type="ECO:0000313" key="1">
    <source>
        <dbReference type="EMBL" id="RHG68121.1"/>
    </source>
</evidence>
<gene>
    <name evidence="1" type="ORF">DW250_03380</name>
</gene>
<dbReference type="RefSeq" id="WP_118200334.1">
    <property type="nucleotide sequence ID" value="NZ_QRIE01000080.1"/>
</dbReference>
<reference evidence="1 2" key="1">
    <citation type="submission" date="2018-08" db="EMBL/GenBank/DDBJ databases">
        <title>A genome reference for cultivated species of the human gut microbiota.</title>
        <authorList>
            <person name="Zou Y."/>
            <person name="Xue W."/>
            <person name="Luo G."/>
        </authorList>
    </citation>
    <scope>NUCLEOTIDE SEQUENCE [LARGE SCALE GENOMIC DNA]</scope>
    <source>
        <strain evidence="1 2">AM22-1</strain>
    </source>
</reference>
<name>A0A3R6E6Q0_9BACT</name>
<evidence type="ECO:0000313" key="2">
    <source>
        <dbReference type="Proteomes" id="UP000286501"/>
    </source>
</evidence>
<comment type="caution">
    <text evidence="1">The sequence shown here is derived from an EMBL/GenBank/DDBJ whole genome shotgun (WGS) entry which is preliminary data.</text>
</comment>
<organism evidence="1 2">
    <name type="scientific">Segatella copri</name>
    <dbReference type="NCBI Taxonomy" id="165179"/>
    <lineage>
        <taxon>Bacteria</taxon>
        <taxon>Pseudomonadati</taxon>
        <taxon>Bacteroidota</taxon>
        <taxon>Bacteroidia</taxon>
        <taxon>Bacteroidales</taxon>
        <taxon>Prevotellaceae</taxon>
        <taxon>Segatella</taxon>
    </lineage>
</organism>
<dbReference type="AlphaFoldDB" id="A0A3R6E6Q0"/>
<protein>
    <submittedName>
        <fullName evidence="1">Uncharacterized protein</fullName>
    </submittedName>
</protein>
<proteinExistence type="predicted"/>
<accession>A0A3R6E6Q0</accession>
<sequence>MIIDEILDRKGGRRFVADEFKRYVLKESVYFGFKYFSEAYSKSSDTDREYFVKRAIIKYIVENGYNINIINFVLAVDWT</sequence>
<dbReference type="Proteomes" id="UP000286501">
    <property type="component" value="Unassembled WGS sequence"/>
</dbReference>
<dbReference type="EMBL" id="QRIN01000009">
    <property type="protein sequence ID" value="RHG68121.1"/>
    <property type="molecule type" value="Genomic_DNA"/>
</dbReference>